<evidence type="ECO:0000256" key="3">
    <source>
        <dbReference type="ARBA" id="ARBA00022679"/>
    </source>
</evidence>
<dbReference type="PANTHER" id="PTHR12176">
    <property type="entry name" value="SAM-DEPENDENT METHYLTRANSFERASE SUPERFAMILY PROTEIN"/>
    <property type="match status" value="1"/>
</dbReference>
<dbReference type="InterPro" id="IPR051419">
    <property type="entry name" value="Lys/N-term_MeTrsfase_sf"/>
</dbReference>
<dbReference type="NCBIfam" id="NF037959">
    <property type="entry name" value="MFS_SpdSyn"/>
    <property type="match status" value="1"/>
</dbReference>
<evidence type="ECO:0000256" key="1">
    <source>
        <dbReference type="ARBA" id="ARBA00008361"/>
    </source>
</evidence>
<dbReference type="FunFam" id="3.40.50.150:FF:000288">
    <property type="entry name" value="Spermine/spermidine synthase, putative"/>
    <property type="match status" value="1"/>
</dbReference>
<comment type="similarity">
    <text evidence="1">Belongs to the methyltransferase superfamily.</text>
</comment>
<comment type="caution">
    <text evidence="4">The sequence shown here is derived from an EMBL/GenBank/DDBJ whole genome shotgun (WGS) entry which is preliminary data.</text>
</comment>
<accession>A0A0G2HL98</accession>
<dbReference type="Gene3D" id="3.40.50.150">
    <property type="entry name" value="Vaccinia Virus protein VP39"/>
    <property type="match status" value="1"/>
</dbReference>
<dbReference type="InterPro" id="IPR029063">
    <property type="entry name" value="SAM-dependent_MTases_sf"/>
</dbReference>
<organism evidence="4 5">
    <name type="scientific">Phaeomoniella chlamydospora</name>
    <name type="common">Phaeoacremonium chlamydosporum</name>
    <dbReference type="NCBI Taxonomy" id="158046"/>
    <lineage>
        <taxon>Eukaryota</taxon>
        <taxon>Fungi</taxon>
        <taxon>Dikarya</taxon>
        <taxon>Ascomycota</taxon>
        <taxon>Pezizomycotina</taxon>
        <taxon>Eurotiomycetes</taxon>
        <taxon>Chaetothyriomycetidae</taxon>
        <taxon>Phaeomoniellales</taxon>
        <taxon>Phaeomoniellaceae</taxon>
        <taxon>Phaeomoniella</taxon>
    </lineage>
</organism>
<proteinExistence type="inferred from homology"/>
<dbReference type="GO" id="GO:0008168">
    <property type="term" value="F:methyltransferase activity"/>
    <property type="evidence" value="ECO:0007669"/>
    <property type="project" value="UniProtKB-KW"/>
</dbReference>
<dbReference type="CDD" id="cd02440">
    <property type="entry name" value="AdoMet_MTases"/>
    <property type="match status" value="1"/>
</dbReference>
<dbReference type="GO" id="GO:0032259">
    <property type="term" value="P:methylation"/>
    <property type="evidence" value="ECO:0007669"/>
    <property type="project" value="UniProtKB-KW"/>
</dbReference>
<dbReference type="SUPFAM" id="SSF53335">
    <property type="entry name" value="S-adenosyl-L-methionine-dependent methyltransferases"/>
    <property type="match status" value="1"/>
</dbReference>
<dbReference type="AlphaFoldDB" id="A0A0G2HL98"/>
<protein>
    <submittedName>
        <fullName evidence="4">Putative spermine spermidine synthase family protein</fullName>
    </submittedName>
</protein>
<evidence type="ECO:0000313" key="4">
    <source>
        <dbReference type="EMBL" id="KKY29090.1"/>
    </source>
</evidence>
<reference evidence="4 5" key="1">
    <citation type="submission" date="2015-05" db="EMBL/GenBank/DDBJ databases">
        <title>Distinctive expansion of gene families associated with plant cell wall degradation and secondary metabolism in the genomes of grapevine trunk pathogens.</title>
        <authorList>
            <person name="Lawrence D.P."/>
            <person name="Travadon R."/>
            <person name="Rolshausen P.E."/>
            <person name="Baumgartner K."/>
        </authorList>
    </citation>
    <scope>NUCLEOTIDE SEQUENCE [LARGE SCALE GENOMIC DNA]</scope>
    <source>
        <strain evidence="4">UCRPC4</strain>
    </source>
</reference>
<evidence type="ECO:0000313" key="5">
    <source>
        <dbReference type="Proteomes" id="UP000053317"/>
    </source>
</evidence>
<name>A0A0G2HL98_PHACM</name>
<gene>
    <name evidence="4" type="ORF">UCRPC4_g00279</name>
</gene>
<dbReference type="Pfam" id="PF01564">
    <property type="entry name" value="Spermine_synth"/>
    <property type="match status" value="1"/>
</dbReference>
<dbReference type="PANTHER" id="PTHR12176:SF59">
    <property type="entry name" value="METHYLTRANSFERASE DOMAIN-CONTAINING PROTEIN-RELATED"/>
    <property type="match status" value="1"/>
</dbReference>
<keyword evidence="2" id="KW-0489">Methyltransferase</keyword>
<keyword evidence="3" id="KW-0808">Transferase</keyword>
<keyword evidence="5" id="KW-1185">Reference proteome</keyword>
<dbReference type="EMBL" id="LCWF01000006">
    <property type="protein sequence ID" value="KKY29090.1"/>
    <property type="molecule type" value="Genomic_DNA"/>
</dbReference>
<reference evidence="4 5" key="2">
    <citation type="submission" date="2015-05" db="EMBL/GenBank/DDBJ databases">
        <authorList>
            <person name="Morales-Cruz A."/>
            <person name="Amrine K.C."/>
            <person name="Cantu D."/>
        </authorList>
    </citation>
    <scope>NUCLEOTIDE SEQUENCE [LARGE SCALE GENOMIC DNA]</scope>
    <source>
        <strain evidence="4">UCRPC4</strain>
    </source>
</reference>
<evidence type="ECO:0000256" key="2">
    <source>
        <dbReference type="ARBA" id="ARBA00022603"/>
    </source>
</evidence>
<dbReference type="OrthoDB" id="2016285at2759"/>
<sequence>MMACALLAFAARLKYNKRFTKDISHYVPLLAFYIPSIQYILFKFSWFFGNPYGPFITEALTYYPLAAMTIYSSACFLEKVKFEAYGAIFAEHVPAIGGQWMLSKPAAGTPSAPEPIYAIFAMLEAVRLVELENGEQRRPDSESSALTIGLGIGTTPGALIMHGINTTIVEIDPVVYEFAKKHFDLPSNHTPVVSDATVFVNDAKAAGSVEYDYIVHDVFTGGAEPVDLFTLEFLTGLRNLLKDDGVIAINYAGDIAGPSARMVIYTIRSVFPTCRIFRENPPPELVANEPDFTNMVIFCKKSTNAPLQFRQPNKADYLYSRARKAFLYPQFEIPESAFMVMGNPEAARKMILKKGQTKELEKEHTRSAVGHWSLMRTVLPDNVWQDW</sequence>
<dbReference type="Proteomes" id="UP000053317">
    <property type="component" value="Unassembled WGS sequence"/>
</dbReference>